<dbReference type="Proteomes" id="UP000481852">
    <property type="component" value="Unassembled WGS sequence"/>
</dbReference>
<dbReference type="Gene3D" id="1.10.10.10">
    <property type="entry name" value="Winged helix-like DNA-binding domain superfamily/Winged helix DNA-binding domain"/>
    <property type="match status" value="1"/>
</dbReference>
<protein>
    <submittedName>
        <fullName evidence="2">Sigma-70 family RNA polymerase sigma factor</fullName>
    </submittedName>
</protein>
<accession>A0A6L5X0X1</accession>
<dbReference type="EMBL" id="VULZ01000002">
    <property type="protein sequence ID" value="MSS14029.1"/>
    <property type="molecule type" value="Genomic_DNA"/>
</dbReference>
<dbReference type="AlphaFoldDB" id="A0A6L5X0X1"/>
<dbReference type="SUPFAM" id="SSF88659">
    <property type="entry name" value="Sigma3 and sigma4 domains of RNA polymerase sigma factors"/>
    <property type="match status" value="1"/>
</dbReference>
<dbReference type="InterPro" id="IPR036388">
    <property type="entry name" value="WH-like_DNA-bd_sf"/>
</dbReference>
<dbReference type="InterPro" id="IPR013324">
    <property type="entry name" value="RNA_pol_sigma_r3/r4-like"/>
</dbReference>
<keyword evidence="3" id="KW-1185">Reference proteome</keyword>
<evidence type="ECO:0000313" key="3">
    <source>
        <dbReference type="Proteomes" id="UP000481852"/>
    </source>
</evidence>
<dbReference type="RefSeq" id="WP_154522978.1">
    <property type="nucleotide sequence ID" value="NZ_VULZ01000002.1"/>
</dbReference>
<sequence length="170" mass="20126">MKYGKMTPEQMLFYVKTMDENHDRLCQSRDRLMNEVKAIQDRKEILSWDEIASAIAFPKATSDQERTSGGNPDEYKLLHQAERINQIYRSQMEELFDELESVETQITKYQYVNRCITRLEARDKEIINQFTRKNLTFAKGAELLHMVRSTIYKMQRKALIKLTEIYNSGT</sequence>
<reference evidence="2 3" key="1">
    <citation type="submission" date="2019-08" db="EMBL/GenBank/DDBJ databases">
        <title>In-depth cultivation of the pig gut microbiome towards novel bacterial diversity and tailored functional studies.</title>
        <authorList>
            <person name="Wylensek D."/>
            <person name="Hitch T.C.A."/>
            <person name="Clavel T."/>
        </authorList>
    </citation>
    <scope>NUCLEOTIDE SEQUENCE [LARGE SCALE GENOMIC DNA]</scope>
    <source>
        <strain evidence="2 3">Oil+RF-744-WCA-WT-11</strain>
    </source>
</reference>
<gene>
    <name evidence="2" type="ORF">FYJ35_03060</name>
</gene>
<organism evidence="2 3">
    <name type="scientific">Porcincola intestinalis</name>
    <dbReference type="NCBI Taxonomy" id="2606632"/>
    <lineage>
        <taxon>Bacteria</taxon>
        <taxon>Bacillati</taxon>
        <taxon>Bacillota</taxon>
        <taxon>Clostridia</taxon>
        <taxon>Lachnospirales</taxon>
        <taxon>Lachnospiraceae</taxon>
        <taxon>Porcincola</taxon>
    </lineage>
</organism>
<proteinExistence type="predicted"/>
<feature type="coiled-coil region" evidence="1">
    <location>
        <begin position="78"/>
        <end position="105"/>
    </location>
</feature>
<evidence type="ECO:0000256" key="1">
    <source>
        <dbReference type="SAM" id="Coils"/>
    </source>
</evidence>
<comment type="caution">
    <text evidence="2">The sequence shown here is derived from an EMBL/GenBank/DDBJ whole genome shotgun (WGS) entry which is preliminary data.</text>
</comment>
<evidence type="ECO:0000313" key="2">
    <source>
        <dbReference type="EMBL" id="MSS14029.1"/>
    </source>
</evidence>
<name>A0A6L5X0X1_9FIRM</name>
<keyword evidence="1" id="KW-0175">Coiled coil</keyword>